<feature type="non-terminal residue" evidence="2">
    <location>
        <position position="1"/>
    </location>
</feature>
<organism evidence="2 3">
    <name type="scientific">Verticillium longisporum</name>
    <name type="common">Verticillium dahliae var. longisporum</name>
    <dbReference type="NCBI Taxonomy" id="100787"/>
    <lineage>
        <taxon>Eukaryota</taxon>
        <taxon>Fungi</taxon>
        <taxon>Dikarya</taxon>
        <taxon>Ascomycota</taxon>
        <taxon>Pezizomycotina</taxon>
        <taxon>Sordariomycetes</taxon>
        <taxon>Hypocreomycetidae</taxon>
        <taxon>Glomerellales</taxon>
        <taxon>Plectosphaerellaceae</taxon>
        <taxon>Verticillium</taxon>
    </lineage>
</organism>
<sequence length="106" mass="12610">RQVGEARVPPNGRAERGPRPLRREHQQCQRRRHHARRQPRARCRRQHHPQRGLQLPRQLPWLHAALHDAHEDGGHSPLQAGCPHVHRVRCLRLPLQRRQDGRRDSR</sequence>
<feature type="region of interest" description="Disordered" evidence="1">
    <location>
        <begin position="1"/>
        <end position="57"/>
    </location>
</feature>
<accession>A0A0G4NN62</accession>
<feature type="compositionally biased region" description="Basic residues" evidence="1">
    <location>
        <begin position="28"/>
        <end position="50"/>
    </location>
</feature>
<evidence type="ECO:0000313" key="2">
    <source>
        <dbReference type="EMBL" id="CRK47908.1"/>
    </source>
</evidence>
<feature type="compositionally biased region" description="Basic and acidic residues" evidence="1">
    <location>
        <begin position="13"/>
        <end position="27"/>
    </location>
</feature>
<dbReference type="EMBL" id="CVQI01037098">
    <property type="protein sequence ID" value="CRK47908.1"/>
    <property type="molecule type" value="Genomic_DNA"/>
</dbReference>
<gene>
    <name evidence="2" type="ORF">BN1723_020431</name>
</gene>
<proteinExistence type="predicted"/>
<reference evidence="3" key="1">
    <citation type="submission" date="2015-05" db="EMBL/GenBank/DDBJ databases">
        <authorList>
            <person name="Fogelqvist Johan"/>
        </authorList>
    </citation>
    <scope>NUCLEOTIDE SEQUENCE [LARGE SCALE GENOMIC DNA]</scope>
</reference>
<dbReference type="Proteomes" id="UP000045706">
    <property type="component" value="Unassembled WGS sequence"/>
</dbReference>
<evidence type="ECO:0000313" key="3">
    <source>
        <dbReference type="Proteomes" id="UP000045706"/>
    </source>
</evidence>
<dbReference type="AlphaFoldDB" id="A0A0G4NN62"/>
<evidence type="ECO:0000256" key="1">
    <source>
        <dbReference type="SAM" id="MobiDB-lite"/>
    </source>
</evidence>
<protein>
    <submittedName>
        <fullName evidence="2">Uncharacterized protein</fullName>
    </submittedName>
</protein>
<name>A0A0G4NN62_VERLO</name>
<feature type="non-terminal residue" evidence="2">
    <location>
        <position position="106"/>
    </location>
</feature>